<gene>
    <name evidence="6" type="ORF">F2Q70_00032337</name>
</gene>
<dbReference type="InterPro" id="IPR052059">
    <property type="entry name" value="CR_Ser/Thr_kinase"/>
</dbReference>
<dbReference type="EMBL" id="QGKY02002305">
    <property type="protein sequence ID" value="KAF2531247.1"/>
    <property type="molecule type" value="Genomic_DNA"/>
</dbReference>
<comment type="caution">
    <text evidence="6">The sequence shown here is derived from an EMBL/GenBank/DDBJ whole genome shotgun (WGS) entry which is preliminary data.</text>
</comment>
<feature type="domain" description="Serine-threonine/tyrosine-protein kinase catalytic" evidence="5">
    <location>
        <begin position="65"/>
        <end position="162"/>
    </location>
</feature>
<sequence>MTTVFKLGLMCTNTLPSHRPSMKEVLYVLRQQGLEGAQKTAAEAPEAPLLVSLSGRRTSKRVEDEALEYAYTSKVDEKIDVYSFGVVLLELVTGREGNNGDEHTNLADWSWRHYQSKKPITEAFDEDIKEASSTEEMTTVFKLGLMCTNTLPSHRPSMKEVLYVLRQQGLEGAQKTAAEAPEAPLLVSLSGRRTTKRVEDEALGFV</sequence>
<dbReference type="Gene3D" id="1.10.510.10">
    <property type="entry name" value="Transferase(Phosphotransferase) domain 1"/>
    <property type="match status" value="1"/>
</dbReference>
<dbReference type="AlphaFoldDB" id="A0A8S9FFV5"/>
<organism evidence="6">
    <name type="scientific">Brassica cretica</name>
    <name type="common">Mustard</name>
    <dbReference type="NCBI Taxonomy" id="69181"/>
    <lineage>
        <taxon>Eukaryota</taxon>
        <taxon>Viridiplantae</taxon>
        <taxon>Streptophyta</taxon>
        <taxon>Embryophyta</taxon>
        <taxon>Tracheophyta</taxon>
        <taxon>Spermatophyta</taxon>
        <taxon>Magnoliopsida</taxon>
        <taxon>eudicotyledons</taxon>
        <taxon>Gunneridae</taxon>
        <taxon>Pentapetalae</taxon>
        <taxon>rosids</taxon>
        <taxon>malvids</taxon>
        <taxon>Brassicales</taxon>
        <taxon>Brassicaceae</taxon>
        <taxon>Brassiceae</taxon>
        <taxon>Brassica</taxon>
    </lineage>
</organism>
<evidence type="ECO:0000313" key="6">
    <source>
        <dbReference type="EMBL" id="KAF2531247.1"/>
    </source>
</evidence>
<accession>A0A8S9FFV5</accession>
<name>A0A8S9FFV5_BRACR</name>
<keyword evidence="4" id="KW-0067">ATP-binding</keyword>
<dbReference type="SUPFAM" id="SSF56112">
    <property type="entry name" value="Protein kinase-like (PK-like)"/>
    <property type="match status" value="1"/>
</dbReference>
<dbReference type="Pfam" id="PF07714">
    <property type="entry name" value="PK_Tyr_Ser-Thr"/>
    <property type="match status" value="1"/>
</dbReference>
<keyword evidence="2" id="KW-0547">Nucleotide-binding</keyword>
<protein>
    <recommendedName>
        <fullName evidence="5">Serine-threonine/tyrosine-protein kinase catalytic domain-containing protein</fullName>
    </recommendedName>
</protein>
<dbReference type="PANTHER" id="PTHR47973">
    <property type="entry name" value="CYSTEINE-RICH RECEPTOR-LIKE PROTEIN KINASE 3"/>
    <property type="match status" value="1"/>
</dbReference>
<dbReference type="GO" id="GO:0004672">
    <property type="term" value="F:protein kinase activity"/>
    <property type="evidence" value="ECO:0007669"/>
    <property type="project" value="InterPro"/>
</dbReference>
<dbReference type="InterPro" id="IPR001245">
    <property type="entry name" value="Ser-Thr/Tyr_kinase_cat_dom"/>
</dbReference>
<evidence type="ECO:0000256" key="3">
    <source>
        <dbReference type="ARBA" id="ARBA00022777"/>
    </source>
</evidence>
<evidence type="ECO:0000256" key="2">
    <source>
        <dbReference type="ARBA" id="ARBA00022741"/>
    </source>
</evidence>
<evidence type="ECO:0000256" key="4">
    <source>
        <dbReference type="ARBA" id="ARBA00022840"/>
    </source>
</evidence>
<evidence type="ECO:0000256" key="1">
    <source>
        <dbReference type="ARBA" id="ARBA00022679"/>
    </source>
</evidence>
<dbReference type="InterPro" id="IPR011009">
    <property type="entry name" value="Kinase-like_dom_sf"/>
</dbReference>
<keyword evidence="1" id="KW-0808">Transferase</keyword>
<keyword evidence="3" id="KW-0418">Kinase</keyword>
<reference evidence="6" key="1">
    <citation type="submission" date="2019-12" db="EMBL/GenBank/DDBJ databases">
        <title>Genome sequencing and annotation of Brassica cretica.</title>
        <authorList>
            <person name="Studholme D.J."/>
            <person name="Sarris P.F."/>
        </authorList>
    </citation>
    <scope>NUCLEOTIDE SEQUENCE</scope>
    <source>
        <strain evidence="6">PFS-102/07</strain>
        <tissue evidence="6">Leaf</tissue>
    </source>
</reference>
<proteinExistence type="predicted"/>
<dbReference type="GO" id="GO:0005524">
    <property type="term" value="F:ATP binding"/>
    <property type="evidence" value="ECO:0007669"/>
    <property type="project" value="UniProtKB-KW"/>
</dbReference>
<evidence type="ECO:0000259" key="5">
    <source>
        <dbReference type="Pfam" id="PF07714"/>
    </source>
</evidence>